<dbReference type="Proteomes" id="UP000016932">
    <property type="component" value="Unassembled WGS sequence"/>
</dbReference>
<evidence type="ECO:0000313" key="2">
    <source>
        <dbReference type="EMBL" id="EME78836.1"/>
    </source>
</evidence>
<gene>
    <name evidence="2" type="ORF">MYCFIDRAFT_83814</name>
</gene>
<accession>M3A2X2</accession>
<evidence type="ECO:0000313" key="3">
    <source>
        <dbReference type="Proteomes" id="UP000016932"/>
    </source>
</evidence>
<organism evidence="2 3">
    <name type="scientific">Pseudocercospora fijiensis (strain CIRAD86)</name>
    <name type="common">Black leaf streak disease fungus</name>
    <name type="synonym">Mycosphaerella fijiensis</name>
    <dbReference type="NCBI Taxonomy" id="383855"/>
    <lineage>
        <taxon>Eukaryota</taxon>
        <taxon>Fungi</taxon>
        <taxon>Dikarya</taxon>
        <taxon>Ascomycota</taxon>
        <taxon>Pezizomycotina</taxon>
        <taxon>Dothideomycetes</taxon>
        <taxon>Dothideomycetidae</taxon>
        <taxon>Mycosphaerellales</taxon>
        <taxon>Mycosphaerellaceae</taxon>
        <taxon>Pseudocercospora</taxon>
    </lineage>
</organism>
<keyword evidence="3" id="KW-1185">Reference proteome</keyword>
<dbReference type="EMBL" id="KB446563">
    <property type="protein sequence ID" value="EME78836.1"/>
    <property type="molecule type" value="Genomic_DNA"/>
</dbReference>
<dbReference type="KEGG" id="pfj:MYCFIDRAFT_83814"/>
<reference evidence="2 3" key="1">
    <citation type="journal article" date="2012" name="PLoS Pathog.">
        <title>Diverse lifestyles and strategies of plant pathogenesis encoded in the genomes of eighteen Dothideomycetes fungi.</title>
        <authorList>
            <person name="Ohm R.A."/>
            <person name="Feau N."/>
            <person name="Henrissat B."/>
            <person name="Schoch C.L."/>
            <person name="Horwitz B.A."/>
            <person name="Barry K.W."/>
            <person name="Condon B.J."/>
            <person name="Copeland A.C."/>
            <person name="Dhillon B."/>
            <person name="Glaser F."/>
            <person name="Hesse C.N."/>
            <person name="Kosti I."/>
            <person name="LaButti K."/>
            <person name="Lindquist E.A."/>
            <person name="Lucas S."/>
            <person name="Salamov A.A."/>
            <person name="Bradshaw R.E."/>
            <person name="Ciuffetti L."/>
            <person name="Hamelin R.C."/>
            <person name="Kema G.H.J."/>
            <person name="Lawrence C."/>
            <person name="Scott J.A."/>
            <person name="Spatafora J.W."/>
            <person name="Turgeon B.G."/>
            <person name="de Wit P.J.G.M."/>
            <person name="Zhong S."/>
            <person name="Goodwin S.B."/>
            <person name="Grigoriev I.V."/>
        </authorList>
    </citation>
    <scope>NUCLEOTIDE SEQUENCE [LARGE SCALE GENOMIC DNA]</scope>
    <source>
        <strain evidence="2 3">CIRAD86</strain>
    </source>
</reference>
<dbReference type="VEuPathDB" id="FungiDB:MYCFIDRAFT_83814"/>
<dbReference type="RefSeq" id="XP_007931100.1">
    <property type="nucleotide sequence ID" value="XM_007932909.1"/>
</dbReference>
<dbReference type="GeneID" id="19342109"/>
<evidence type="ECO:0000256" key="1">
    <source>
        <dbReference type="SAM" id="MobiDB-lite"/>
    </source>
</evidence>
<dbReference type="OrthoDB" id="3644226at2759"/>
<name>M3A2X2_PSEFD</name>
<feature type="compositionally biased region" description="Polar residues" evidence="1">
    <location>
        <begin position="1"/>
        <end position="10"/>
    </location>
</feature>
<dbReference type="HOGENOM" id="CLU_1267395_0_0_1"/>
<feature type="region of interest" description="Disordered" evidence="1">
    <location>
        <begin position="95"/>
        <end position="116"/>
    </location>
</feature>
<feature type="region of interest" description="Disordered" evidence="1">
    <location>
        <begin position="1"/>
        <end position="21"/>
    </location>
</feature>
<sequence>MLSFSGSSARTMEADVHEPSITEDISSWQVVEPQDKSIMGTELKSMPPRSHDSLISSAGDGSPISRWLGTGFPATSIRNANSTAMVHDHFPLETSRLVPSSSAPSGKPLEQSEGDSISDDYVMVDGEMITIHLRGQEVQVLKCVGLSCDGTCPPSCPFYRRDFRGRADRVYKKVSDAVEDIFARDDGPDRTNFKAFVTITGDLADDLGRTLKHKLFDD</sequence>
<dbReference type="AlphaFoldDB" id="M3A2X2"/>
<proteinExistence type="predicted"/>
<protein>
    <submittedName>
        <fullName evidence="2">Uncharacterized protein</fullName>
    </submittedName>
</protein>